<dbReference type="AlphaFoldDB" id="A0A6I6EBN3"/>
<organism evidence="2 3">
    <name type="scientific">Erwinia sorbitola</name>
    <dbReference type="NCBI Taxonomy" id="2681984"/>
    <lineage>
        <taxon>Bacteria</taxon>
        <taxon>Pseudomonadati</taxon>
        <taxon>Pseudomonadota</taxon>
        <taxon>Gammaproteobacteria</taxon>
        <taxon>Enterobacterales</taxon>
        <taxon>Erwiniaceae</taxon>
        <taxon>Erwinia</taxon>
    </lineage>
</organism>
<evidence type="ECO:0000259" key="1">
    <source>
        <dbReference type="Pfam" id="PF13460"/>
    </source>
</evidence>
<proteinExistence type="predicted"/>
<dbReference type="RefSeq" id="WP_156287259.1">
    <property type="nucleotide sequence ID" value="NZ_CP046509.1"/>
</dbReference>
<sequence length="294" mass="32041">MFNQSNMPAPELRIAVAGATGRVGSHLINKLASEAVEVISLTRQKRSENISDRVLSAVVDFEKFSTLEMALVGVDKLFIAHGTSPQQVANEIALIDAAVKTGVRHIVKLSVMGPATPVNPFAWHAVIEAHLAQQPVASTVLRPTTFMDVLKRAGSHIAGGTWAGAAGNGRVNLIDIRDVADVARVALLEKVADNSQRAYHLTGPRNWTMHEVAEELSHLLGYTVSYSDRSPGQQRTALLAEGLSPFVTELLVGLDRIFNHSVLIERTLTVEELTGLPSRSLSDWLQENIEFFKR</sequence>
<protein>
    <submittedName>
        <fullName evidence="2">NAD(P)H-binding protein</fullName>
    </submittedName>
</protein>
<accession>A0A6I6EBN3</accession>
<evidence type="ECO:0000313" key="3">
    <source>
        <dbReference type="Proteomes" id="UP000424752"/>
    </source>
</evidence>
<dbReference type="Gene3D" id="3.90.25.10">
    <property type="entry name" value="UDP-galactose 4-epimerase, domain 1"/>
    <property type="match status" value="1"/>
</dbReference>
<dbReference type="Proteomes" id="UP000424752">
    <property type="component" value="Chromosome"/>
</dbReference>
<name>A0A6I6EBN3_9GAMM</name>
<dbReference type="Gene3D" id="3.40.50.720">
    <property type="entry name" value="NAD(P)-binding Rossmann-like Domain"/>
    <property type="match status" value="1"/>
</dbReference>
<dbReference type="KEGG" id="erwi:GN242_08170"/>
<feature type="domain" description="NAD(P)-binding" evidence="1">
    <location>
        <begin position="18"/>
        <end position="151"/>
    </location>
</feature>
<dbReference type="EMBL" id="CP046509">
    <property type="protein sequence ID" value="QGU87187.1"/>
    <property type="molecule type" value="Genomic_DNA"/>
</dbReference>
<dbReference type="PANTHER" id="PTHR43162">
    <property type="match status" value="1"/>
</dbReference>
<dbReference type="InterPro" id="IPR036291">
    <property type="entry name" value="NAD(P)-bd_dom_sf"/>
</dbReference>
<dbReference type="SUPFAM" id="SSF51735">
    <property type="entry name" value="NAD(P)-binding Rossmann-fold domains"/>
    <property type="match status" value="1"/>
</dbReference>
<gene>
    <name evidence="2" type="ORF">GN242_08170</name>
</gene>
<dbReference type="Pfam" id="PF13460">
    <property type="entry name" value="NAD_binding_10"/>
    <property type="match status" value="1"/>
</dbReference>
<evidence type="ECO:0000313" key="2">
    <source>
        <dbReference type="EMBL" id="QGU87187.1"/>
    </source>
</evidence>
<dbReference type="InterPro" id="IPR016040">
    <property type="entry name" value="NAD(P)-bd_dom"/>
</dbReference>
<dbReference type="PANTHER" id="PTHR43162:SF1">
    <property type="entry name" value="PRESTALK A DIFFERENTIATION PROTEIN A"/>
    <property type="match status" value="1"/>
</dbReference>
<reference evidence="2 3" key="1">
    <citation type="submission" date="2019-12" db="EMBL/GenBank/DDBJ databases">
        <title>Erwinia sp. nov., isolated from droppings of birds in the Qinghai-Tiebt plateau of China.</title>
        <authorList>
            <person name="Ge Y."/>
        </authorList>
    </citation>
    <scope>NUCLEOTIDE SEQUENCE [LARGE SCALE GENOMIC DNA]</scope>
    <source>
        <strain evidence="2 3">J780</strain>
    </source>
</reference>
<dbReference type="InterPro" id="IPR051604">
    <property type="entry name" value="Ergot_Alk_Oxidoreductase"/>
</dbReference>